<evidence type="ECO:0000256" key="10">
    <source>
        <dbReference type="PROSITE-ProRule" id="PRU01360"/>
    </source>
</evidence>
<dbReference type="RefSeq" id="WP_184208775.1">
    <property type="nucleotide sequence ID" value="NZ_JACHIF010000004.1"/>
</dbReference>
<keyword evidence="16" id="KW-1185">Reference proteome</keyword>
<evidence type="ECO:0000256" key="5">
    <source>
        <dbReference type="ARBA" id="ARBA00022729"/>
    </source>
</evidence>
<dbReference type="GO" id="GO:0009279">
    <property type="term" value="C:cell outer membrane"/>
    <property type="evidence" value="ECO:0007669"/>
    <property type="project" value="UniProtKB-SubCell"/>
</dbReference>
<proteinExistence type="inferred from homology"/>
<dbReference type="Proteomes" id="UP000534294">
    <property type="component" value="Unassembled WGS sequence"/>
</dbReference>
<evidence type="ECO:0000256" key="7">
    <source>
        <dbReference type="ARBA" id="ARBA00023136"/>
    </source>
</evidence>
<dbReference type="AlphaFoldDB" id="A0A7W7YLF0"/>
<dbReference type="GO" id="GO:0015344">
    <property type="term" value="F:siderophore uptake transmembrane transporter activity"/>
    <property type="evidence" value="ECO:0007669"/>
    <property type="project" value="TreeGrafter"/>
</dbReference>
<dbReference type="SUPFAM" id="SSF56935">
    <property type="entry name" value="Porins"/>
    <property type="match status" value="1"/>
</dbReference>
<dbReference type="Pfam" id="PF07715">
    <property type="entry name" value="Plug"/>
    <property type="match status" value="1"/>
</dbReference>
<evidence type="ECO:0000256" key="8">
    <source>
        <dbReference type="ARBA" id="ARBA00023170"/>
    </source>
</evidence>
<dbReference type="InterPro" id="IPR036942">
    <property type="entry name" value="Beta-barrel_TonB_sf"/>
</dbReference>
<keyword evidence="8 15" id="KW-0675">Receptor</keyword>
<evidence type="ECO:0000256" key="11">
    <source>
        <dbReference type="RuleBase" id="RU003357"/>
    </source>
</evidence>
<evidence type="ECO:0000259" key="14">
    <source>
        <dbReference type="Pfam" id="PF07715"/>
    </source>
</evidence>
<dbReference type="CDD" id="cd01347">
    <property type="entry name" value="ligand_gated_channel"/>
    <property type="match status" value="1"/>
</dbReference>
<evidence type="ECO:0000313" key="16">
    <source>
        <dbReference type="Proteomes" id="UP000534294"/>
    </source>
</evidence>
<evidence type="ECO:0000256" key="4">
    <source>
        <dbReference type="ARBA" id="ARBA00022692"/>
    </source>
</evidence>
<feature type="signal peptide" evidence="12">
    <location>
        <begin position="1"/>
        <end position="21"/>
    </location>
</feature>
<dbReference type="Gene3D" id="2.40.170.20">
    <property type="entry name" value="TonB-dependent receptor, beta-barrel domain"/>
    <property type="match status" value="1"/>
</dbReference>
<reference evidence="15 16" key="1">
    <citation type="submission" date="2020-08" db="EMBL/GenBank/DDBJ databases">
        <title>Genomic Encyclopedia of Type Strains, Phase IV (KMG-IV): sequencing the most valuable type-strain genomes for metagenomic binning, comparative biology and taxonomic classification.</title>
        <authorList>
            <person name="Goeker M."/>
        </authorList>
    </citation>
    <scope>NUCLEOTIDE SEQUENCE [LARGE SCALE GENOMIC DNA]</scope>
    <source>
        <strain evidence="15 16">DSM 12251</strain>
    </source>
</reference>
<evidence type="ECO:0000259" key="13">
    <source>
        <dbReference type="Pfam" id="PF00593"/>
    </source>
</evidence>
<gene>
    <name evidence="15" type="ORF">HNQ64_002455</name>
</gene>
<dbReference type="InterPro" id="IPR039426">
    <property type="entry name" value="TonB-dep_rcpt-like"/>
</dbReference>
<dbReference type="InterPro" id="IPR037066">
    <property type="entry name" value="Plug_dom_sf"/>
</dbReference>
<name>A0A7W7YLF0_9BACT</name>
<evidence type="ECO:0000256" key="9">
    <source>
        <dbReference type="ARBA" id="ARBA00023237"/>
    </source>
</evidence>
<feature type="domain" description="TonB-dependent receptor-like beta-barrel" evidence="13">
    <location>
        <begin position="243"/>
        <end position="705"/>
    </location>
</feature>
<keyword evidence="4 10" id="KW-0812">Transmembrane</keyword>
<feature type="chain" id="PRO_5030932170" evidence="12">
    <location>
        <begin position="22"/>
        <end position="732"/>
    </location>
</feature>
<dbReference type="Gene3D" id="2.170.130.10">
    <property type="entry name" value="TonB-dependent receptor, plug domain"/>
    <property type="match status" value="1"/>
</dbReference>
<comment type="similarity">
    <text evidence="10 11">Belongs to the TonB-dependent receptor family.</text>
</comment>
<keyword evidence="2 10" id="KW-0813">Transport</keyword>
<dbReference type="Pfam" id="PF00593">
    <property type="entry name" value="TonB_dep_Rec_b-barrel"/>
    <property type="match status" value="1"/>
</dbReference>
<sequence>MLKPTLITTLIILAGLAPTHAAEAVKTQVPPTAETPAATETEVKETPILPEVVVTATRTEQAAIAAPAQVRQLNAEKLQERQVRSLPEALKELPGVMVQKTANAQGSPYIRGFTGFRNLALIDGIRFNNSTFRDGPNQYWNTIDSFAIDRIELVPGQGSVLYGSDAIGGTLNLFTKGADFRNEQAGYFFHGLTAYRGSTAEESNVGRQEFQFGEGGRWGLHLGASLKSFGDVHAAGIGDQPETDYDEWAYDMRLDVALDANWTLTAVHQQLRQNDAWRTHQTREGISWHGTTVGTDVKRAYDQERTLSYVRLGGEKLENLAGFIDAASLTVSLQSADEYEHRIRRQADNRVDYTQVELRTLGLDLQLQSDTSIGRFIYGVDYYRDWVSSGSQRYRLNGTLHSQGVQGPVGDDSTYDLLGAFLNYEVDLGSRVHLFLGARETYARADIGRYQDPSTPQAVDSYSDSWTNFSASGRIVVDLDTQDRFKVFGGISQGFRAPNLSDLSRLDTARSGEREVGAPGLDPEKFINMEIGLKAETKHFSGSLSYFYTVIDDMIVRRPTGQGAGTSADPFIVTKANGGEGHMQGVELAGEVRFDDNWSIFGHLTWTEGEADQYRTSAPTQSRDYLSRVVPWMGRAGVRWQSTDRRFWGEFVSLSHSQYDNLNAGDKGDTQRMPADGNPSFNILTVRGGWQITENIGVTLALENLLDEEYRYTGSGSNEPGFGLVAGATIKF</sequence>
<feature type="domain" description="TonB-dependent receptor plug" evidence="14">
    <location>
        <begin position="65"/>
        <end position="170"/>
    </location>
</feature>
<evidence type="ECO:0000256" key="6">
    <source>
        <dbReference type="ARBA" id="ARBA00023077"/>
    </source>
</evidence>
<keyword evidence="5 12" id="KW-0732">Signal</keyword>
<organism evidence="15 16">
    <name type="scientific">Prosthecobacter dejongeii</name>
    <dbReference type="NCBI Taxonomy" id="48465"/>
    <lineage>
        <taxon>Bacteria</taxon>
        <taxon>Pseudomonadati</taxon>
        <taxon>Verrucomicrobiota</taxon>
        <taxon>Verrucomicrobiia</taxon>
        <taxon>Verrucomicrobiales</taxon>
        <taxon>Verrucomicrobiaceae</taxon>
        <taxon>Prosthecobacter</taxon>
    </lineage>
</organism>
<dbReference type="GO" id="GO:0044718">
    <property type="term" value="P:siderophore transmembrane transport"/>
    <property type="evidence" value="ECO:0007669"/>
    <property type="project" value="TreeGrafter"/>
</dbReference>
<dbReference type="PROSITE" id="PS52016">
    <property type="entry name" value="TONB_DEPENDENT_REC_3"/>
    <property type="match status" value="1"/>
</dbReference>
<dbReference type="InterPro" id="IPR000531">
    <property type="entry name" value="Beta-barrel_TonB"/>
</dbReference>
<keyword evidence="3 10" id="KW-1134">Transmembrane beta strand</keyword>
<evidence type="ECO:0000256" key="3">
    <source>
        <dbReference type="ARBA" id="ARBA00022452"/>
    </source>
</evidence>
<dbReference type="PANTHER" id="PTHR30069:SF29">
    <property type="entry name" value="HEMOGLOBIN AND HEMOGLOBIN-HAPTOGLOBIN-BINDING PROTEIN 1-RELATED"/>
    <property type="match status" value="1"/>
</dbReference>
<protein>
    <submittedName>
        <fullName evidence="15">Hemoglobin/transferrin/lactoferrin receptor protein</fullName>
    </submittedName>
</protein>
<accession>A0A7W7YLF0</accession>
<evidence type="ECO:0000256" key="12">
    <source>
        <dbReference type="SAM" id="SignalP"/>
    </source>
</evidence>
<dbReference type="InterPro" id="IPR012910">
    <property type="entry name" value="Plug_dom"/>
</dbReference>
<evidence type="ECO:0000313" key="15">
    <source>
        <dbReference type="EMBL" id="MBB5038197.1"/>
    </source>
</evidence>
<evidence type="ECO:0000256" key="1">
    <source>
        <dbReference type="ARBA" id="ARBA00004571"/>
    </source>
</evidence>
<evidence type="ECO:0000256" key="2">
    <source>
        <dbReference type="ARBA" id="ARBA00022448"/>
    </source>
</evidence>
<dbReference type="PANTHER" id="PTHR30069">
    <property type="entry name" value="TONB-DEPENDENT OUTER MEMBRANE RECEPTOR"/>
    <property type="match status" value="1"/>
</dbReference>
<comment type="subcellular location">
    <subcellularLocation>
        <location evidence="1 10">Cell outer membrane</location>
        <topology evidence="1 10">Multi-pass membrane protein</topology>
    </subcellularLocation>
</comment>
<comment type="caution">
    <text evidence="15">The sequence shown here is derived from an EMBL/GenBank/DDBJ whole genome shotgun (WGS) entry which is preliminary data.</text>
</comment>
<keyword evidence="6 11" id="KW-0798">TonB box</keyword>
<keyword evidence="7 10" id="KW-0472">Membrane</keyword>
<keyword evidence="9 10" id="KW-0998">Cell outer membrane</keyword>
<dbReference type="EMBL" id="JACHIF010000004">
    <property type="protein sequence ID" value="MBB5038197.1"/>
    <property type="molecule type" value="Genomic_DNA"/>
</dbReference>